<dbReference type="AlphaFoldDB" id="A0A4C1UVR6"/>
<dbReference type="Gene3D" id="3.60.10.10">
    <property type="entry name" value="Endonuclease/exonuclease/phosphatase"/>
    <property type="match status" value="1"/>
</dbReference>
<gene>
    <name evidence="2" type="ORF">EVAR_18178_1</name>
</gene>
<name>A0A4C1UVR6_EUMVA</name>
<dbReference type="EMBL" id="BGZK01000232">
    <property type="protein sequence ID" value="GBP30379.1"/>
    <property type="molecule type" value="Genomic_DNA"/>
</dbReference>
<dbReference type="InterPro" id="IPR005135">
    <property type="entry name" value="Endo/exonuclease/phosphatase"/>
</dbReference>
<comment type="caution">
    <text evidence="2">The sequence shown here is derived from an EMBL/GenBank/DDBJ whole genome shotgun (WGS) entry which is preliminary data.</text>
</comment>
<dbReference type="InterPro" id="IPR036691">
    <property type="entry name" value="Endo/exonu/phosph_ase_sf"/>
</dbReference>
<proteinExistence type="predicted"/>
<evidence type="ECO:0000259" key="1">
    <source>
        <dbReference type="Pfam" id="PF14529"/>
    </source>
</evidence>
<dbReference type="SUPFAM" id="SSF56219">
    <property type="entry name" value="DNase I-like"/>
    <property type="match status" value="1"/>
</dbReference>
<feature type="domain" description="Endonuclease/exonuclease/phosphatase" evidence="1">
    <location>
        <begin position="7"/>
        <end position="121"/>
    </location>
</feature>
<dbReference type="GO" id="GO:0003824">
    <property type="term" value="F:catalytic activity"/>
    <property type="evidence" value="ECO:0007669"/>
    <property type="project" value="InterPro"/>
</dbReference>
<dbReference type="OrthoDB" id="7487383at2759"/>
<reference evidence="2 3" key="1">
    <citation type="journal article" date="2019" name="Commun. Biol.">
        <title>The bagworm genome reveals a unique fibroin gene that provides high tensile strength.</title>
        <authorList>
            <person name="Kono N."/>
            <person name="Nakamura H."/>
            <person name="Ohtoshi R."/>
            <person name="Tomita M."/>
            <person name="Numata K."/>
            <person name="Arakawa K."/>
        </authorList>
    </citation>
    <scope>NUCLEOTIDE SEQUENCE [LARGE SCALE GENOMIC DNA]</scope>
</reference>
<evidence type="ECO:0000313" key="3">
    <source>
        <dbReference type="Proteomes" id="UP000299102"/>
    </source>
</evidence>
<accession>A0A4C1UVR6</accession>
<organism evidence="2 3">
    <name type="scientific">Eumeta variegata</name>
    <name type="common">Bagworm moth</name>
    <name type="synonym">Eumeta japonica</name>
    <dbReference type="NCBI Taxonomy" id="151549"/>
    <lineage>
        <taxon>Eukaryota</taxon>
        <taxon>Metazoa</taxon>
        <taxon>Ecdysozoa</taxon>
        <taxon>Arthropoda</taxon>
        <taxon>Hexapoda</taxon>
        <taxon>Insecta</taxon>
        <taxon>Pterygota</taxon>
        <taxon>Neoptera</taxon>
        <taxon>Endopterygota</taxon>
        <taxon>Lepidoptera</taxon>
        <taxon>Glossata</taxon>
        <taxon>Ditrysia</taxon>
        <taxon>Tineoidea</taxon>
        <taxon>Psychidae</taxon>
        <taxon>Oiketicinae</taxon>
        <taxon>Eumeta</taxon>
    </lineage>
</organism>
<sequence>MTGHQPITIASVYLPPKTLVSGELKKLLNLGVAVITVGDLNSKQSRVRNPNGRILESLTNTLSFEIITLLRPTHYPKNRNCRPDLLDIVLLKNVSLSVHTTHVVYIPSVHDDQVNSNHCPVVPQLDTPLSITDVQNDYGSEGNDREDLRVVYRFT</sequence>
<dbReference type="Proteomes" id="UP000299102">
    <property type="component" value="Unassembled WGS sequence"/>
</dbReference>
<keyword evidence="3" id="KW-1185">Reference proteome</keyword>
<evidence type="ECO:0000313" key="2">
    <source>
        <dbReference type="EMBL" id="GBP30379.1"/>
    </source>
</evidence>
<protein>
    <recommendedName>
        <fullName evidence="1">Endonuclease/exonuclease/phosphatase domain-containing protein</fullName>
    </recommendedName>
</protein>
<dbReference type="Pfam" id="PF14529">
    <property type="entry name" value="Exo_endo_phos_2"/>
    <property type="match status" value="1"/>
</dbReference>